<proteinExistence type="predicted"/>
<accession>A0A4Y2JUU9</accession>
<keyword evidence="3" id="KW-1185">Reference proteome</keyword>
<dbReference type="Proteomes" id="UP000499080">
    <property type="component" value="Unassembled WGS sequence"/>
</dbReference>
<comment type="caution">
    <text evidence="2">The sequence shown here is derived from an EMBL/GenBank/DDBJ whole genome shotgun (WGS) entry which is preliminary data.</text>
</comment>
<protein>
    <submittedName>
        <fullName evidence="2">Uncharacterized protein</fullName>
    </submittedName>
</protein>
<reference evidence="2 3" key="1">
    <citation type="journal article" date="2019" name="Sci. Rep.">
        <title>Orb-weaving spider Araneus ventricosus genome elucidates the spidroin gene catalogue.</title>
        <authorList>
            <person name="Kono N."/>
            <person name="Nakamura H."/>
            <person name="Ohtoshi R."/>
            <person name="Moran D.A.P."/>
            <person name="Shinohara A."/>
            <person name="Yoshida Y."/>
            <person name="Fujiwara M."/>
            <person name="Mori M."/>
            <person name="Tomita M."/>
            <person name="Arakawa K."/>
        </authorList>
    </citation>
    <scope>NUCLEOTIDE SEQUENCE [LARGE SCALE GENOMIC DNA]</scope>
</reference>
<evidence type="ECO:0000256" key="1">
    <source>
        <dbReference type="SAM" id="MobiDB-lite"/>
    </source>
</evidence>
<feature type="region of interest" description="Disordered" evidence="1">
    <location>
        <begin position="476"/>
        <end position="502"/>
    </location>
</feature>
<dbReference type="EMBL" id="BGPR01003903">
    <property type="protein sequence ID" value="GBM93744.1"/>
    <property type="molecule type" value="Genomic_DNA"/>
</dbReference>
<sequence>MDDSGSLALQIINECQDDEPEEQTALKFKDNYTEAGDIFLMDFPSTQKVEEPNNKLLPQQMDLKMTMKDSNMLLNFTEGKYNLPKEQLEHEEVEGNKLKGSLNKISPIFSKAEDIKLLDEPFLTPLESHGHSFQPTYCFQTKGIKHSEYPFKSPPKSREQLFQSSVSSQIEGTKYDENSFTRELHPHGHFFHPSPKDQPIIPSSAHQQNKIINSNFSGADKSTVSFLDQMLKEKFSGKQNSYAMQSSSIINITDKENNFMDNRMNIKLYRESFETLLNFIEDNENPFVKKLVVQETKNMVFKKSSNRNFPAIEEAKEVRKLDSCLLSPELRSTPVTPLAVSTAEYYRENISNPHSANWEDKFEESQALKVTTSNSDENCLNDESSLPGLSNSNAFNKNLLFQNAFRKRSSKTTAIASDEKAQIQNKTNFTAKFPVHPDENFQHNSSRNHNGEFEGSGLFEPNIALENMIEKTLRKNSPENNVSPNFSSPTDGKAKTEDIHPSLTDENDISNSIIIEIYRKIVRIFEIICIIPLAVSIENCLDLIELVSASAFSMVHYFFTKTTPITEGNLGSNSDLDLRRNSTSHHLEQTRNLVCTNIDYQSEETNGRYIKGKICRSSTSLKSFCNDHNYIRNEVITSQLVISQNNEDFGGDSDRKLDKAHFPSFQRELPSMMLSSEGFDQRLVPKSSESNLIDFKKDLSDVNKVFPKNSFFKTVDEIFRNNDVNDKETCLEPFRESTGFDECLETVDTFDSKSVFSQEDSDETSSEKGFELYDNDLVFKLKDLYIRDEERDPSKTYPDSTVSCKNKNCDICFVQENGSNVFMQFGDELGIGFLNGRELKLKSNSIEVNNNSVGINSDTTKATSDSTTSKIKKVETSSHSDLINKCSTKNLEDKHFIPSENDILLFSDTDSIKSYKEENLIEIVHEDQTCDQFQIHEIDFDTGNIDTYTHSGDQFLCNTLNRNILSPAKMQIAKITEILLKEIGNDCISDGLFINESAFRAALESRKLEEEEDPETKDEMSDILSSAEPLLDSSSLPAIKQSDPCNIEDRNAGTNKNLPTVDPELNVVDKSDNLKNYNNETFQVLNHSEEGKMEKSEDNLEGIEQSDSCKIEERSIKANEILPTLDHELNVVEESDDLKISNQEILQVLNHLEEVKMEKSEDNSEGIQESDSYKTVERNIKGNEILPTLDHELNVVEESDDLKISNQEILQVLNHLGEGKMEESGDNQEGIEQSDSYKIEEKINKTNEILPTLVHELNVKEESKDLKISNCELLQHLNDSEGSKIEASDYNPIVLLSDQCQGSNFIKVREFSTSDNKMLPPLEQSRIPKMEESKDGLFEIPSIQDEICNLADENNDLVTSDSKIINLSKLSGTLKMEDSKVDSVEMLSVQDERCNLADENNDSVTSGNKRLPIFKQSETPKMEDSKDDSAAVLLLSDPEERCHLAHESNDFETSDNKVFPLLKGSGTPKMKESKDNSIEIPPFQDENCNLADENIDFLFSDNEVLSILKQLETFNMEESKYGSFEIPPFQDNKCNITDESNDDVTSENEVLPMLKQLGTSKMEESKLDSDEIFLFQNDKCNLSDENIDSTISDNKSLIDSYSNETSSKDKTENVDIKALLDFLIREVENSLNKEIFQIVESSENTENLYLENYSLLNTVKETDIMADINNSMLTDPIESGRNKIVISEKSSEVDCVSSDIDQDVAKIYSDEFKLVETTQETDKSSERYSSDFKDDTLSNDLNYDQNRMLDASEENVAFEDSEENESLEDLSSNYAVLDSTEEIENIDERKEPCFANNESYTDFDCATLRASEDLENSRCGVMNVSLEVNCSLNSLESLSSEDDEDATDLHEIQDIDGNVLKISPSLQGYRSLKESENYSIDNYGRHIETQNTFSTGEEYFLESDGIQVKSSTDIENSTDEEIYNIAFNVPQFKASEEEHSHFLTSTPVTSSSYGFREDELLSSEPFEPTSSSNNMFDANLKQSEELENEDTRKKRHGFLKHRFSSVWKKIHKQCSSVTIEKAQKYKKHQNDS</sequence>
<dbReference type="OrthoDB" id="10393752at2759"/>
<gene>
    <name evidence="2" type="ORF">AVEN_99077_1</name>
</gene>
<evidence type="ECO:0000313" key="3">
    <source>
        <dbReference type="Proteomes" id="UP000499080"/>
    </source>
</evidence>
<feature type="compositionally biased region" description="Polar residues" evidence="1">
    <location>
        <begin position="478"/>
        <end position="490"/>
    </location>
</feature>
<evidence type="ECO:0000313" key="2">
    <source>
        <dbReference type="EMBL" id="GBM93744.1"/>
    </source>
</evidence>
<organism evidence="2 3">
    <name type="scientific">Araneus ventricosus</name>
    <name type="common">Orbweaver spider</name>
    <name type="synonym">Epeira ventricosa</name>
    <dbReference type="NCBI Taxonomy" id="182803"/>
    <lineage>
        <taxon>Eukaryota</taxon>
        <taxon>Metazoa</taxon>
        <taxon>Ecdysozoa</taxon>
        <taxon>Arthropoda</taxon>
        <taxon>Chelicerata</taxon>
        <taxon>Arachnida</taxon>
        <taxon>Araneae</taxon>
        <taxon>Araneomorphae</taxon>
        <taxon>Entelegynae</taxon>
        <taxon>Araneoidea</taxon>
        <taxon>Araneidae</taxon>
        <taxon>Araneus</taxon>
    </lineage>
</organism>
<feature type="region of interest" description="Disordered" evidence="1">
    <location>
        <begin position="1035"/>
        <end position="1060"/>
    </location>
</feature>
<name>A0A4Y2JUU9_ARAVE</name>